<dbReference type="PANTHER" id="PTHR45288:SF1">
    <property type="entry name" value="THIOREDOXIN FAMILY PROTEIN"/>
    <property type="match status" value="1"/>
</dbReference>
<feature type="domain" description="GST N-terminal" evidence="1">
    <location>
        <begin position="41"/>
        <end position="123"/>
    </location>
</feature>
<evidence type="ECO:0000313" key="3">
    <source>
        <dbReference type="Proteomes" id="UP000305674"/>
    </source>
</evidence>
<dbReference type="Pfam" id="PF13417">
    <property type="entry name" value="GST_N_3"/>
    <property type="match status" value="1"/>
</dbReference>
<dbReference type="EMBL" id="SWCI01000004">
    <property type="protein sequence ID" value="TKB49324.1"/>
    <property type="molecule type" value="Genomic_DNA"/>
</dbReference>
<dbReference type="RefSeq" id="WP_136852692.1">
    <property type="nucleotide sequence ID" value="NZ_SWCI01000004.1"/>
</dbReference>
<dbReference type="OrthoDB" id="9793736at2"/>
<dbReference type="Gene3D" id="3.40.30.10">
    <property type="entry name" value="Glutaredoxin"/>
    <property type="match status" value="1"/>
</dbReference>
<name>A0A4V5NV75_9GAMM</name>
<dbReference type="PANTHER" id="PTHR45288">
    <property type="entry name" value="THIOREDOXIN FAMILY PROTEIN"/>
    <property type="match status" value="1"/>
</dbReference>
<organism evidence="2 3">
    <name type="scientific">Ferrimonas sediminicola</name>
    <dbReference type="NCBI Taxonomy" id="2569538"/>
    <lineage>
        <taxon>Bacteria</taxon>
        <taxon>Pseudomonadati</taxon>
        <taxon>Pseudomonadota</taxon>
        <taxon>Gammaproteobacteria</taxon>
        <taxon>Alteromonadales</taxon>
        <taxon>Ferrimonadaceae</taxon>
        <taxon>Ferrimonas</taxon>
    </lineage>
</organism>
<protein>
    <submittedName>
        <fullName evidence="2">Glutaredoxin</fullName>
    </submittedName>
</protein>
<dbReference type="PROSITE" id="PS50404">
    <property type="entry name" value="GST_NTER"/>
    <property type="match status" value="1"/>
</dbReference>
<dbReference type="PROSITE" id="PS51354">
    <property type="entry name" value="GLUTAREDOXIN_2"/>
    <property type="match status" value="1"/>
</dbReference>
<proteinExistence type="predicted"/>
<evidence type="ECO:0000259" key="1">
    <source>
        <dbReference type="PROSITE" id="PS50404"/>
    </source>
</evidence>
<accession>A0A4V5NV75</accession>
<dbReference type="InterPro" id="IPR004045">
    <property type="entry name" value="Glutathione_S-Trfase_N"/>
</dbReference>
<keyword evidence="3" id="KW-1185">Reference proteome</keyword>
<dbReference type="SUPFAM" id="SSF52833">
    <property type="entry name" value="Thioredoxin-like"/>
    <property type="match status" value="1"/>
</dbReference>
<dbReference type="Proteomes" id="UP000305674">
    <property type="component" value="Unassembled WGS sequence"/>
</dbReference>
<comment type="caution">
    <text evidence="2">The sequence shown here is derived from an EMBL/GenBank/DDBJ whole genome shotgun (WGS) entry which is preliminary data.</text>
</comment>
<dbReference type="InterPro" id="IPR036249">
    <property type="entry name" value="Thioredoxin-like_sf"/>
</dbReference>
<dbReference type="AlphaFoldDB" id="A0A4V5NV75"/>
<gene>
    <name evidence="2" type="ORF">FCL40_08290</name>
</gene>
<evidence type="ECO:0000313" key="2">
    <source>
        <dbReference type="EMBL" id="TKB49324.1"/>
    </source>
</evidence>
<sequence length="123" mass="14161">MLLKILREGLGRTIALGDRLTRPSPLKRSSQEQARVAREVQSLSLYQFYACPFCIKVRRAMHRLNLPIETRDVNRHPVYRAELEQSAGKVMVPCLRIESDQGSQWMLESSDIIAYLEQRFGTA</sequence>
<reference evidence="2 3" key="1">
    <citation type="submission" date="2019-04" db="EMBL/GenBank/DDBJ databases">
        <authorList>
            <person name="Hwang J.C."/>
        </authorList>
    </citation>
    <scope>NUCLEOTIDE SEQUENCE [LARGE SCALE GENOMIC DNA]</scope>
    <source>
        <strain evidence="2 3">IMCC35001</strain>
    </source>
</reference>